<proteinExistence type="predicted"/>
<comment type="caution">
    <text evidence="1">The sequence shown here is derived from an EMBL/GenBank/DDBJ whole genome shotgun (WGS) entry which is preliminary data.</text>
</comment>
<name>A0ABT0FD50_9MICO</name>
<dbReference type="EMBL" id="JAHWXN010000001">
    <property type="protein sequence ID" value="MCK2035609.1"/>
    <property type="molecule type" value="Genomic_DNA"/>
</dbReference>
<gene>
    <name evidence="1" type="ORF">KZC51_05595</name>
</gene>
<dbReference type="Proteomes" id="UP001300096">
    <property type="component" value="Unassembled WGS sequence"/>
</dbReference>
<reference evidence="1 2" key="1">
    <citation type="submission" date="2021-06" db="EMBL/GenBank/DDBJ databases">
        <title>Genome-based taxonomic framework of Microbacterium strains isolated from marine environment, the description of four new species and reclassification of four preexisting species.</title>
        <authorList>
            <person name="Lee S.D."/>
            <person name="Kim S.-M."/>
            <person name="Byeon Y.-S."/>
            <person name="Yang H.L."/>
            <person name="Kim I.S."/>
        </authorList>
    </citation>
    <scope>NUCLEOTIDE SEQUENCE [LARGE SCALE GENOMIC DNA]</scope>
    <source>
        <strain evidence="1 2">SSW1-49</strain>
    </source>
</reference>
<organism evidence="1 2">
    <name type="scientific">Microbacterium croceum</name>
    <dbReference type="NCBI Taxonomy" id="2851645"/>
    <lineage>
        <taxon>Bacteria</taxon>
        <taxon>Bacillati</taxon>
        <taxon>Actinomycetota</taxon>
        <taxon>Actinomycetes</taxon>
        <taxon>Micrococcales</taxon>
        <taxon>Microbacteriaceae</taxon>
        <taxon>Microbacterium</taxon>
    </lineage>
</organism>
<evidence type="ECO:0008006" key="3">
    <source>
        <dbReference type="Google" id="ProtNLM"/>
    </source>
</evidence>
<keyword evidence="2" id="KW-1185">Reference proteome</keyword>
<accession>A0ABT0FD50</accession>
<protein>
    <recommendedName>
        <fullName evidence="3">Plasmid replication, integration and excision activator</fullName>
    </recommendedName>
</protein>
<dbReference type="RefSeq" id="WP_247629024.1">
    <property type="nucleotide sequence ID" value="NZ_JAHWXN010000001.1"/>
</dbReference>
<sequence length="92" mass="10164">MAIQTSIPVNFEVYFPRGAFMVGEVEPVAKWSDDGQRQGQDLDKRTGHPLWQVRIIDADPDAKKGQGEVTVKIASIAEPPAPQKPELHSLND</sequence>
<evidence type="ECO:0000313" key="2">
    <source>
        <dbReference type="Proteomes" id="UP001300096"/>
    </source>
</evidence>
<evidence type="ECO:0000313" key="1">
    <source>
        <dbReference type="EMBL" id="MCK2035609.1"/>
    </source>
</evidence>